<dbReference type="STRING" id="27342.A0A0H2RTB2"/>
<gene>
    <name evidence="1" type="ORF">SCHPADRAFT_815550</name>
</gene>
<feature type="non-terminal residue" evidence="1">
    <location>
        <position position="136"/>
    </location>
</feature>
<dbReference type="InParanoid" id="A0A0H2RTB2"/>
<evidence type="ECO:0008006" key="3">
    <source>
        <dbReference type="Google" id="ProtNLM"/>
    </source>
</evidence>
<proteinExistence type="predicted"/>
<dbReference type="EMBL" id="KQ085973">
    <property type="protein sequence ID" value="KLO12683.1"/>
    <property type="molecule type" value="Genomic_DNA"/>
</dbReference>
<dbReference type="AlphaFoldDB" id="A0A0H2RTB2"/>
<keyword evidence="2" id="KW-1185">Reference proteome</keyword>
<organism evidence="1 2">
    <name type="scientific">Schizopora paradoxa</name>
    <dbReference type="NCBI Taxonomy" id="27342"/>
    <lineage>
        <taxon>Eukaryota</taxon>
        <taxon>Fungi</taxon>
        <taxon>Dikarya</taxon>
        <taxon>Basidiomycota</taxon>
        <taxon>Agaricomycotina</taxon>
        <taxon>Agaricomycetes</taxon>
        <taxon>Hymenochaetales</taxon>
        <taxon>Schizoporaceae</taxon>
        <taxon>Schizopora</taxon>
    </lineage>
</organism>
<dbReference type="Proteomes" id="UP000053477">
    <property type="component" value="Unassembled WGS sequence"/>
</dbReference>
<feature type="non-terminal residue" evidence="1">
    <location>
        <position position="1"/>
    </location>
</feature>
<reference evidence="1 2" key="1">
    <citation type="submission" date="2015-04" db="EMBL/GenBank/DDBJ databases">
        <title>Complete genome sequence of Schizopora paradoxa KUC8140, a cosmopolitan wood degrader in East Asia.</title>
        <authorList>
            <consortium name="DOE Joint Genome Institute"/>
            <person name="Min B."/>
            <person name="Park H."/>
            <person name="Jang Y."/>
            <person name="Kim J.-J."/>
            <person name="Kim K.H."/>
            <person name="Pangilinan J."/>
            <person name="Lipzen A."/>
            <person name="Riley R."/>
            <person name="Grigoriev I.V."/>
            <person name="Spatafora J.W."/>
            <person name="Choi I.-G."/>
        </authorList>
    </citation>
    <scope>NUCLEOTIDE SEQUENCE [LARGE SCALE GENOMIC DNA]</scope>
    <source>
        <strain evidence="1 2">KUC8140</strain>
    </source>
</reference>
<dbReference type="OrthoDB" id="2668963at2759"/>
<name>A0A0H2RTB2_9AGAM</name>
<evidence type="ECO:0000313" key="1">
    <source>
        <dbReference type="EMBL" id="KLO12683.1"/>
    </source>
</evidence>
<sequence>AKPEAKKAQIWREVHDKLMLEAVNTYNEEQLKPEKDRKGSRVICKEISAEHKRLTSEEIPLDHNTLLRRARGGRSKAETNASKGWLEPEEVEAIILYAEELSERAIPLTLKTLEEHVNFVLRARLGQTFPGVGHNW</sequence>
<evidence type="ECO:0000313" key="2">
    <source>
        <dbReference type="Proteomes" id="UP000053477"/>
    </source>
</evidence>
<protein>
    <recommendedName>
        <fullName evidence="3">HTH CENPB-type domain-containing protein</fullName>
    </recommendedName>
</protein>
<accession>A0A0H2RTB2</accession>